<evidence type="ECO:0000256" key="21">
    <source>
        <dbReference type="PROSITE-ProRule" id="PRU00124"/>
    </source>
</evidence>
<reference evidence="25" key="1">
    <citation type="submission" date="2022-07" db="EMBL/GenBank/DDBJ databases">
        <title>Chromosome-level genome of Muraenolepis orangiensis.</title>
        <authorList>
            <person name="Kim J."/>
        </authorList>
    </citation>
    <scope>NUCLEOTIDE SEQUENCE</scope>
    <source>
        <strain evidence="25">KU_S4_2022</strain>
        <tissue evidence="25">Muscle</tissue>
    </source>
</reference>
<evidence type="ECO:0000259" key="24">
    <source>
        <dbReference type="PROSITE" id="PS50923"/>
    </source>
</evidence>
<dbReference type="Gene3D" id="2.10.70.10">
    <property type="entry name" value="Complement Module, domain 1"/>
    <property type="match status" value="1"/>
</dbReference>
<evidence type="ECO:0000256" key="2">
    <source>
        <dbReference type="ARBA" id="ARBA00004613"/>
    </source>
</evidence>
<dbReference type="InterPro" id="IPR001862">
    <property type="entry name" value="MAC_perforin"/>
</dbReference>
<dbReference type="EMBL" id="JANIIK010007722">
    <property type="protein sequence ID" value="KAJ3580642.1"/>
    <property type="molecule type" value="Genomic_DNA"/>
</dbReference>
<feature type="disulfide bond" evidence="22">
    <location>
        <begin position="518"/>
        <end position="545"/>
    </location>
</feature>
<evidence type="ECO:0000256" key="6">
    <source>
        <dbReference type="ARBA" id="ARBA00022536"/>
    </source>
</evidence>
<dbReference type="InterPro" id="IPR020864">
    <property type="entry name" value="MACPF"/>
</dbReference>
<evidence type="ECO:0000256" key="16">
    <source>
        <dbReference type="ARBA" id="ARBA00023058"/>
    </source>
</evidence>
<keyword evidence="10" id="KW-0812">Transmembrane</keyword>
<evidence type="ECO:0000313" key="25">
    <source>
        <dbReference type="EMBL" id="KAJ3580642.1"/>
    </source>
</evidence>
<evidence type="ECO:0000256" key="3">
    <source>
        <dbReference type="ARBA" id="ARBA00009214"/>
    </source>
</evidence>
<dbReference type="InterPro" id="IPR035976">
    <property type="entry name" value="Sushi/SCR/CCP_sf"/>
</dbReference>
<dbReference type="PANTHER" id="PTHR45742">
    <property type="entry name" value="COMPLEMENT COMPONENT C6"/>
    <property type="match status" value="1"/>
</dbReference>
<feature type="domain" description="Sushi" evidence="24">
    <location>
        <begin position="488"/>
        <end position="547"/>
    </location>
</feature>
<dbReference type="GO" id="GO:0005576">
    <property type="term" value="C:extracellular region"/>
    <property type="evidence" value="ECO:0007669"/>
    <property type="project" value="UniProtKB-SubCell"/>
</dbReference>
<comment type="caution">
    <text evidence="22">Lacks conserved residue(s) required for the propagation of feature annotation.</text>
</comment>
<dbReference type="Pfam" id="PF00084">
    <property type="entry name" value="Sushi"/>
    <property type="match status" value="1"/>
</dbReference>
<dbReference type="SMART" id="SM00032">
    <property type="entry name" value="CCP"/>
    <property type="match status" value="1"/>
</dbReference>
<comment type="subcellular location">
    <subcellularLocation>
        <location evidence="2">Secreted</location>
    </subcellularLocation>
    <subcellularLocation>
        <location evidence="1">Target cell membrane</location>
        <topology evidence="1">Multi-pass membrane protein</topology>
    </subcellularLocation>
</comment>
<evidence type="ECO:0000256" key="10">
    <source>
        <dbReference type="ARBA" id="ARBA00022692"/>
    </source>
</evidence>
<evidence type="ECO:0000256" key="4">
    <source>
        <dbReference type="ARBA" id="ARBA00022452"/>
    </source>
</evidence>
<dbReference type="InterPro" id="IPR003884">
    <property type="entry name" value="FacI_MAC"/>
</dbReference>
<dbReference type="OrthoDB" id="9867095at2759"/>
<evidence type="ECO:0000313" key="26">
    <source>
        <dbReference type="Proteomes" id="UP001148018"/>
    </source>
</evidence>
<keyword evidence="18 22" id="KW-1015">Disulfide bond</keyword>
<dbReference type="InterPro" id="IPR048828">
    <property type="entry name" value="C6_KAZAL"/>
</dbReference>
<dbReference type="Gene3D" id="2.20.100.10">
    <property type="entry name" value="Thrombospondin type-1 (TSP1) repeat"/>
    <property type="match status" value="1"/>
</dbReference>
<dbReference type="InterPro" id="IPR002172">
    <property type="entry name" value="LDrepeatLR_classA_rpt"/>
</dbReference>
<dbReference type="InterPro" id="IPR000436">
    <property type="entry name" value="Sushi_SCR_CCP_dom"/>
</dbReference>
<gene>
    <name evidence="25" type="ORF">NHX12_034300</name>
</gene>
<dbReference type="SUPFAM" id="SSF57535">
    <property type="entry name" value="Complement control module/SCR domain"/>
    <property type="match status" value="1"/>
</dbReference>
<evidence type="ECO:0000256" key="9">
    <source>
        <dbReference type="ARBA" id="ARBA00022659"/>
    </source>
</evidence>
<dbReference type="SMART" id="SM00192">
    <property type="entry name" value="LDLa"/>
    <property type="match status" value="1"/>
</dbReference>
<keyword evidence="12" id="KW-0677">Repeat</keyword>
<dbReference type="GO" id="GO:0006958">
    <property type="term" value="P:complement activation, classical pathway"/>
    <property type="evidence" value="ECO:0007669"/>
    <property type="project" value="UniProtKB-KW"/>
</dbReference>
<evidence type="ECO:0000256" key="12">
    <source>
        <dbReference type="ARBA" id="ARBA00022737"/>
    </source>
</evidence>
<dbReference type="InterPro" id="IPR048831">
    <property type="entry name" value="C8A_B_C6_EGF-like"/>
</dbReference>
<dbReference type="PROSITE" id="PS50068">
    <property type="entry name" value="LDLRA_2"/>
    <property type="match status" value="1"/>
</dbReference>
<evidence type="ECO:0000256" key="23">
    <source>
        <dbReference type="SAM" id="SignalP"/>
    </source>
</evidence>
<dbReference type="SUPFAM" id="SSF57424">
    <property type="entry name" value="LDL receptor-like module"/>
    <property type="match status" value="1"/>
</dbReference>
<evidence type="ECO:0000256" key="11">
    <source>
        <dbReference type="ARBA" id="ARBA00022729"/>
    </source>
</evidence>
<dbReference type="InterPro" id="IPR036383">
    <property type="entry name" value="TSP1_rpt_sf"/>
</dbReference>
<dbReference type="Proteomes" id="UP001148018">
    <property type="component" value="Unassembled WGS sequence"/>
</dbReference>
<keyword evidence="17" id="KW-0472">Membrane</keyword>
<feature type="disulfide bond" evidence="21">
    <location>
        <begin position="130"/>
        <end position="145"/>
    </location>
</feature>
<dbReference type="Pfam" id="PF21288">
    <property type="entry name" value="Kazal_C6"/>
    <property type="match status" value="1"/>
</dbReference>
<dbReference type="GO" id="GO:0044218">
    <property type="term" value="C:other organism cell membrane"/>
    <property type="evidence" value="ECO:0007669"/>
    <property type="project" value="UniProtKB-KW"/>
</dbReference>
<dbReference type="GO" id="GO:0045087">
    <property type="term" value="P:innate immune response"/>
    <property type="evidence" value="ECO:0007669"/>
    <property type="project" value="UniProtKB-KW"/>
</dbReference>
<dbReference type="PROSITE" id="PS01209">
    <property type="entry name" value="LDLRA_1"/>
    <property type="match status" value="1"/>
</dbReference>
<dbReference type="SUPFAM" id="SSF82895">
    <property type="entry name" value="TSP-1 type 1 repeat"/>
    <property type="match status" value="1"/>
</dbReference>
<dbReference type="CDD" id="cd00033">
    <property type="entry name" value="CCP"/>
    <property type="match status" value="1"/>
</dbReference>
<dbReference type="Pfam" id="PF21195">
    <property type="entry name" value="EGF_C8A_B_C6"/>
    <property type="match status" value="1"/>
</dbReference>
<dbReference type="InterPro" id="IPR000884">
    <property type="entry name" value="TSP1_rpt"/>
</dbReference>
<evidence type="ECO:0000256" key="5">
    <source>
        <dbReference type="ARBA" id="ARBA00022525"/>
    </source>
</evidence>
<dbReference type="SMART" id="SM00457">
    <property type="entry name" value="MACPF"/>
    <property type="match status" value="1"/>
</dbReference>
<keyword evidence="9 22" id="KW-0768">Sushi</keyword>
<keyword evidence="8" id="KW-0399">Innate immunity</keyword>
<proteinExistence type="inferred from homology"/>
<dbReference type="Pfam" id="PF00057">
    <property type="entry name" value="Ldl_recept_a"/>
    <property type="match status" value="1"/>
</dbReference>
<name>A0A9Q0D350_9TELE</name>
<dbReference type="Gene3D" id="3.30.60.30">
    <property type="match status" value="2"/>
</dbReference>
<evidence type="ECO:0000256" key="15">
    <source>
        <dbReference type="ARBA" id="ARBA00022875"/>
    </source>
</evidence>
<evidence type="ECO:0000256" key="7">
    <source>
        <dbReference type="ARBA" id="ARBA00022537"/>
    </source>
</evidence>
<evidence type="ECO:0000256" key="14">
    <source>
        <dbReference type="ARBA" id="ARBA00022859"/>
    </source>
</evidence>
<keyword evidence="4" id="KW-1134">Transmembrane beta strand</keyword>
<dbReference type="InterPro" id="IPR020863">
    <property type="entry name" value="MACPF_CS"/>
</dbReference>
<dbReference type="Pfam" id="PF01823">
    <property type="entry name" value="MACPF"/>
    <property type="match status" value="1"/>
</dbReference>
<keyword evidence="16" id="KW-0473">Membrane attack complex</keyword>
<dbReference type="CDD" id="cd00112">
    <property type="entry name" value="LDLa"/>
    <property type="match status" value="1"/>
</dbReference>
<feature type="disulfide bond" evidence="21">
    <location>
        <begin position="118"/>
        <end position="136"/>
    </location>
</feature>
<protein>
    <recommendedName>
        <fullName evidence="24">Sushi domain-containing protein</fullName>
    </recommendedName>
</protein>
<dbReference type="GO" id="GO:0031640">
    <property type="term" value="P:killing of cells of another organism"/>
    <property type="evidence" value="ECO:0007669"/>
    <property type="project" value="UniProtKB-KW"/>
</dbReference>
<sequence>MATITTGPALVLLLLQVLGWLAPGLACFCERYPWSSWSFCSRTCNYGTQQRTRNYVYENYFWKNNCQQFCEKYESRACNRPSQFGGEACSGVLAERRPCHPDTECRLPKLNCKEQFQCDNGRCINATLTCNTQNDCEDNSDERDCGGSFTAVCPTERRVPPGPTSSFDAMAEASRAPVLSNRFMGGGECLIQRPESIILYYRVGVVDDFKDQVSVVTSTKMSVNRAKTKKGYREAFEASRQSDSVIFRVHQLLPVSTFKLRAPRDLVLSGPFLQFLNALPLEYNYPLYREIFQHFGTHYYGSGTLGGKYEMLYQYDTEMVTSSGSYTNAARKSHSMVEGGQAREAQKLVFSSDATPPRDAFSDWSQSVIQVPYVVDYQRRLLRRALVTYLEEFDVCKCVPCPNNAVVVLAGTECRCLCKTGTFGANCEKKAPGYTAEAEEEDVRGQPCQGPNIQLEPCHFSIFEKQTTCDNDDDFTMGWKDELPPGVVGCFRAERPANSYLLKAKPYFEVGENEEFQCFTGMQNDGSPFISCLPDLTWSQPNGRCIKELQLYPDKKEYRVEESVGLNCLARGMVPAPRGAYRCTYALTWEPPIPSNLHCVDAKPYVPEWRCGPGQKRQGSDCVCVDRESCLSYHAELCALNVDLDTTVSMSVCSFQAGRCHGDPFVFVNMGQCDGGSAARLDWVRFRRRLSVYSVAQVPCGVDTCYDWETCDAAERTQRTCVCSIPQDCPRDQGPTFCMKLTASNRTRSTKLCVMGAFKCSSIPLEFLHEGPCGDS</sequence>
<evidence type="ECO:0000256" key="17">
    <source>
        <dbReference type="ARBA" id="ARBA00023136"/>
    </source>
</evidence>
<organism evidence="25 26">
    <name type="scientific">Muraenolepis orangiensis</name>
    <name type="common">Patagonian moray cod</name>
    <dbReference type="NCBI Taxonomy" id="630683"/>
    <lineage>
        <taxon>Eukaryota</taxon>
        <taxon>Metazoa</taxon>
        <taxon>Chordata</taxon>
        <taxon>Craniata</taxon>
        <taxon>Vertebrata</taxon>
        <taxon>Euteleostomi</taxon>
        <taxon>Actinopterygii</taxon>
        <taxon>Neopterygii</taxon>
        <taxon>Teleostei</taxon>
        <taxon>Neoteleostei</taxon>
        <taxon>Acanthomorphata</taxon>
        <taxon>Zeiogadaria</taxon>
        <taxon>Gadariae</taxon>
        <taxon>Gadiformes</taxon>
        <taxon>Muraenolepidoidei</taxon>
        <taxon>Muraenolepididae</taxon>
        <taxon>Muraenolepis</taxon>
    </lineage>
</organism>
<keyword evidence="6" id="KW-0245">EGF-like domain</keyword>
<evidence type="ECO:0000256" key="1">
    <source>
        <dbReference type="ARBA" id="ARBA00004276"/>
    </source>
</evidence>
<dbReference type="PROSITE" id="PS50092">
    <property type="entry name" value="TSP1"/>
    <property type="match status" value="1"/>
</dbReference>
<keyword evidence="15" id="KW-0180">Complement pathway</keyword>
<dbReference type="AlphaFoldDB" id="A0A9Q0D350"/>
<keyword evidence="19" id="KW-0325">Glycoprotein</keyword>
<dbReference type="PROSITE" id="PS50923">
    <property type="entry name" value="SUSHI"/>
    <property type="match status" value="1"/>
</dbReference>
<dbReference type="PANTHER" id="PTHR45742:SF4">
    <property type="entry name" value="COMPLEMENT COMPONENT C6"/>
    <property type="match status" value="1"/>
</dbReference>
<accession>A0A9Q0D350</accession>
<keyword evidence="20" id="KW-1053">Target membrane</keyword>
<feature type="chain" id="PRO_5040225796" description="Sushi domain-containing protein" evidence="23">
    <location>
        <begin position="27"/>
        <end position="776"/>
    </location>
</feature>
<evidence type="ECO:0000256" key="19">
    <source>
        <dbReference type="ARBA" id="ARBA00023180"/>
    </source>
</evidence>
<evidence type="ECO:0000256" key="20">
    <source>
        <dbReference type="ARBA" id="ARBA00023298"/>
    </source>
</evidence>
<keyword evidence="11 23" id="KW-0732">Signal</keyword>
<evidence type="ECO:0000256" key="8">
    <source>
        <dbReference type="ARBA" id="ARBA00022588"/>
    </source>
</evidence>
<evidence type="ECO:0000256" key="13">
    <source>
        <dbReference type="ARBA" id="ARBA00022852"/>
    </source>
</evidence>
<dbReference type="Gene3D" id="4.10.400.10">
    <property type="entry name" value="Low-density Lipoprotein Receptor"/>
    <property type="match status" value="1"/>
</dbReference>
<dbReference type="GO" id="GO:0005579">
    <property type="term" value="C:membrane attack complex"/>
    <property type="evidence" value="ECO:0007669"/>
    <property type="project" value="UniProtKB-KW"/>
</dbReference>
<keyword evidence="5" id="KW-0964">Secreted</keyword>
<feature type="signal peptide" evidence="23">
    <location>
        <begin position="1"/>
        <end position="26"/>
    </location>
</feature>
<dbReference type="PROSITE" id="PS00279">
    <property type="entry name" value="MACPF_1"/>
    <property type="match status" value="1"/>
</dbReference>
<dbReference type="SMART" id="SM00057">
    <property type="entry name" value="FIMAC"/>
    <property type="match status" value="2"/>
</dbReference>
<keyword evidence="14" id="KW-0391">Immunity</keyword>
<keyword evidence="7" id="KW-1052">Target cell membrane</keyword>
<dbReference type="InterPro" id="IPR036055">
    <property type="entry name" value="LDL_receptor-like_sf"/>
</dbReference>
<dbReference type="SMART" id="SM00209">
    <property type="entry name" value="TSP1"/>
    <property type="match status" value="1"/>
</dbReference>
<comment type="similarity">
    <text evidence="3">Belongs to the complement C6/C7/C8/C9 family.</text>
</comment>
<dbReference type="InterPro" id="IPR023415">
    <property type="entry name" value="LDLR_class-A_CS"/>
</dbReference>
<comment type="caution">
    <text evidence="25">The sequence shown here is derived from an EMBL/GenBank/DDBJ whole genome shotgun (WGS) entry which is preliminary data.</text>
</comment>
<dbReference type="PRINTS" id="PR00764">
    <property type="entry name" value="COMPLEMENTC9"/>
</dbReference>
<keyword evidence="26" id="KW-1185">Reference proteome</keyword>
<keyword evidence="13" id="KW-0204">Cytolysis</keyword>
<evidence type="ECO:0000256" key="18">
    <source>
        <dbReference type="ARBA" id="ARBA00023157"/>
    </source>
</evidence>
<evidence type="ECO:0000256" key="22">
    <source>
        <dbReference type="PROSITE-ProRule" id="PRU00302"/>
    </source>
</evidence>